<gene>
    <name evidence="2" type="ORF">HINF_LOCUS295</name>
</gene>
<sequence length="593" mass="69094">MGDKVWAIGIEDQVIDFVGRTYSNATKSNISQLFEALNKTIVSIHHNEQFRVYKQNHPYGSGQTLGSASMQIFIQDTEYTESKDVEAIQQLKLYSEINMNNQMLYNFQVLIFGQQVQNSVFDILSTVLQITRIDITIDKYIQYQMKTILSSDQYFLTPSDKDCFSQDSIKLCSLVYSNQVNIGIICSSIPIIQIQSSLGLQYIVDTQKEICLSKNNGKIFDYKYFLATCNSQHLIHFNQFKRTKISFNNIQHYFENINGYLRLILQMREIDVSVYKLNSKIVKTTKYFSIDKCIQKQTAGFIFNTNNKYNIDCQQIDKTMEEQILNDDNVEASILLSEQSFNQLFNLQNYLGTDVTVGRVARNNESVILQDRIYSEDCWQIILDIIYDYPNDPYFKRNQFHFDSIESVCTYYQGKQLISDNITLLIYTHNNYLFTDVIILSQAKAAEILQLGNYNIVTPEMFFVIPITDNHLQLLFQEGALICKLYDMPDYLHKEIQLSSMSNMYSNNIKQLDYIDAIVFNMISVDNITFNCSDQVFSNEIMKNSQERADYFINTFVNDILITRKQIQYDEIFVIIITNIWLGVLIILLLQYV</sequence>
<dbReference type="EMBL" id="CAXDID020000001">
    <property type="protein sequence ID" value="CAL5970355.1"/>
    <property type="molecule type" value="Genomic_DNA"/>
</dbReference>
<evidence type="ECO:0000256" key="1">
    <source>
        <dbReference type="SAM" id="Phobius"/>
    </source>
</evidence>
<evidence type="ECO:0000313" key="3">
    <source>
        <dbReference type="Proteomes" id="UP001642409"/>
    </source>
</evidence>
<keyword evidence="1" id="KW-0812">Transmembrane</keyword>
<organism evidence="2 3">
    <name type="scientific">Hexamita inflata</name>
    <dbReference type="NCBI Taxonomy" id="28002"/>
    <lineage>
        <taxon>Eukaryota</taxon>
        <taxon>Metamonada</taxon>
        <taxon>Diplomonadida</taxon>
        <taxon>Hexamitidae</taxon>
        <taxon>Hexamitinae</taxon>
        <taxon>Hexamita</taxon>
    </lineage>
</organism>
<accession>A0ABP1GIJ5</accession>
<keyword evidence="1" id="KW-0472">Membrane</keyword>
<protein>
    <submittedName>
        <fullName evidence="2">Hypothetical_protein</fullName>
    </submittedName>
</protein>
<proteinExistence type="predicted"/>
<keyword evidence="3" id="KW-1185">Reference proteome</keyword>
<evidence type="ECO:0000313" key="2">
    <source>
        <dbReference type="EMBL" id="CAL5970355.1"/>
    </source>
</evidence>
<keyword evidence="1" id="KW-1133">Transmembrane helix</keyword>
<feature type="transmembrane region" description="Helical" evidence="1">
    <location>
        <begin position="572"/>
        <end position="590"/>
    </location>
</feature>
<comment type="caution">
    <text evidence="2">The sequence shown here is derived from an EMBL/GenBank/DDBJ whole genome shotgun (WGS) entry which is preliminary data.</text>
</comment>
<reference evidence="2 3" key="1">
    <citation type="submission" date="2024-07" db="EMBL/GenBank/DDBJ databases">
        <authorList>
            <person name="Akdeniz Z."/>
        </authorList>
    </citation>
    <scope>NUCLEOTIDE SEQUENCE [LARGE SCALE GENOMIC DNA]</scope>
</reference>
<name>A0ABP1GIJ5_9EUKA</name>
<dbReference type="Proteomes" id="UP001642409">
    <property type="component" value="Unassembled WGS sequence"/>
</dbReference>